<protein>
    <submittedName>
        <fullName evidence="9">Putative drug exporters of the RND superfamily</fullName>
    </submittedName>
</protein>
<dbReference type="InterPro" id="IPR004869">
    <property type="entry name" value="MMPL_dom"/>
</dbReference>
<keyword evidence="2" id="KW-1003">Cell membrane</keyword>
<evidence type="ECO:0000256" key="1">
    <source>
        <dbReference type="ARBA" id="ARBA00004651"/>
    </source>
</evidence>
<gene>
    <name evidence="9" type="ORF">FM110_11455</name>
</gene>
<feature type="transmembrane region" description="Helical" evidence="7">
    <location>
        <begin position="200"/>
        <end position="221"/>
    </location>
</feature>
<evidence type="ECO:0000256" key="3">
    <source>
        <dbReference type="ARBA" id="ARBA00022692"/>
    </source>
</evidence>
<dbReference type="PROSITE" id="PS50156">
    <property type="entry name" value="SSD"/>
    <property type="match status" value="1"/>
</dbReference>
<dbReference type="GO" id="GO:0005886">
    <property type="term" value="C:plasma membrane"/>
    <property type="evidence" value="ECO:0007669"/>
    <property type="project" value="UniProtKB-SubCell"/>
</dbReference>
<accession>A0A1X6X5Q7</accession>
<feature type="transmembrane region" description="Helical" evidence="7">
    <location>
        <begin position="271"/>
        <end position="294"/>
    </location>
</feature>
<dbReference type="RefSeq" id="WP_087104884.1">
    <property type="nucleotide sequence ID" value="NZ_FWFG01000099.1"/>
</dbReference>
<dbReference type="PANTHER" id="PTHR33406:SF13">
    <property type="entry name" value="MEMBRANE PROTEIN YDFJ"/>
    <property type="match status" value="1"/>
</dbReference>
<feature type="compositionally biased region" description="Basic and acidic residues" evidence="6">
    <location>
        <begin position="910"/>
        <end position="921"/>
    </location>
</feature>
<evidence type="ECO:0000256" key="5">
    <source>
        <dbReference type="ARBA" id="ARBA00023136"/>
    </source>
</evidence>
<keyword evidence="10" id="KW-1185">Reference proteome</keyword>
<keyword evidence="4 7" id="KW-1133">Transmembrane helix</keyword>
<dbReference type="Proteomes" id="UP000195981">
    <property type="component" value="Unassembled WGS sequence"/>
</dbReference>
<dbReference type="Gene3D" id="1.20.1640.10">
    <property type="entry name" value="Multidrug efflux transporter AcrB transmembrane domain"/>
    <property type="match status" value="2"/>
</dbReference>
<dbReference type="EMBL" id="FWFG01000099">
    <property type="protein sequence ID" value="SLM94534.1"/>
    <property type="molecule type" value="Genomic_DNA"/>
</dbReference>
<dbReference type="Pfam" id="PF03176">
    <property type="entry name" value="MMPL"/>
    <property type="match status" value="2"/>
</dbReference>
<reference evidence="9 10" key="1">
    <citation type="submission" date="2017-02" db="EMBL/GenBank/DDBJ databases">
        <authorList>
            <person name="Peterson S.W."/>
        </authorList>
    </citation>
    <scope>NUCLEOTIDE SEQUENCE [LARGE SCALE GENOMIC DNA]</scope>
    <source>
        <strain evidence="9 10">CIP104813</strain>
    </source>
</reference>
<dbReference type="PANTHER" id="PTHR33406">
    <property type="entry name" value="MEMBRANE PROTEIN MJ1562-RELATED"/>
    <property type="match status" value="1"/>
</dbReference>
<keyword evidence="5 7" id="KW-0472">Membrane</keyword>
<comment type="subcellular location">
    <subcellularLocation>
        <location evidence="1">Cell membrane</location>
        <topology evidence="1">Multi-pass membrane protein</topology>
    </subcellularLocation>
</comment>
<dbReference type="InterPro" id="IPR000731">
    <property type="entry name" value="SSD"/>
</dbReference>
<feature type="transmembrane region" description="Helical" evidence="7">
    <location>
        <begin position="306"/>
        <end position="330"/>
    </location>
</feature>
<feature type="transmembrane region" description="Helical" evidence="7">
    <location>
        <begin position="366"/>
        <end position="387"/>
    </location>
</feature>
<dbReference type="InterPro" id="IPR050545">
    <property type="entry name" value="Mycobact_MmpL"/>
</dbReference>
<organism evidence="9 10">
    <name type="scientific">Brachybacterium nesterenkovii</name>
    <dbReference type="NCBI Taxonomy" id="47847"/>
    <lineage>
        <taxon>Bacteria</taxon>
        <taxon>Bacillati</taxon>
        <taxon>Actinomycetota</taxon>
        <taxon>Actinomycetes</taxon>
        <taxon>Micrococcales</taxon>
        <taxon>Dermabacteraceae</taxon>
        <taxon>Brachybacterium</taxon>
    </lineage>
</organism>
<evidence type="ECO:0000256" key="6">
    <source>
        <dbReference type="SAM" id="MobiDB-lite"/>
    </source>
</evidence>
<feature type="transmembrane region" description="Helical" evidence="7">
    <location>
        <begin position="593"/>
        <end position="617"/>
    </location>
</feature>
<feature type="transmembrane region" description="Helical" evidence="7">
    <location>
        <begin position="528"/>
        <end position="548"/>
    </location>
</feature>
<dbReference type="SUPFAM" id="SSF82866">
    <property type="entry name" value="Multidrug efflux transporter AcrB transmembrane domain"/>
    <property type="match status" value="2"/>
</dbReference>
<feature type="transmembrane region" description="Helical" evidence="7">
    <location>
        <begin position="174"/>
        <end position="193"/>
    </location>
</feature>
<evidence type="ECO:0000256" key="2">
    <source>
        <dbReference type="ARBA" id="ARBA00022475"/>
    </source>
</evidence>
<evidence type="ECO:0000313" key="10">
    <source>
        <dbReference type="Proteomes" id="UP000195981"/>
    </source>
</evidence>
<feature type="region of interest" description="Disordered" evidence="6">
    <location>
        <begin position="900"/>
        <end position="921"/>
    </location>
</feature>
<feature type="transmembrane region" description="Helical" evidence="7">
    <location>
        <begin position="560"/>
        <end position="581"/>
    </location>
</feature>
<dbReference type="AlphaFoldDB" id="A0A1X6X5Q7"/>
<dbReference type="OrthoDB" id="7051771at2"/>
<proteinExistence type="predicted"/>
<evidence type="ECO:0000256" key="4">
    <source>
        <dbReference type="ARBA" id="ARBA00022989"/>
    </source>
</evidence>
<evidence type="ECO:0000259" key="8">
    <source>
        <dbReference type="PROSITE" id="PS50156"/>
    </source>
</evidence>
<feature type="transmembrane region" description="Helical" evidence="7">
    <location>
        <begin position="638"/>
        <end position="660"/>
    </location>
</feature>
<evidence type="ECO:0000313" key="9">
    <source>
        <dbReference type="EMBL" id="SLM94534.1"/>
    </source>
</evidence>
<keyword evidence="3 7" id="KW-0812">Transmembrane</keyword>
<feature type="domain" description="SSD" evidence="8">
    <location>
        <begin position="199"/>
        <end position="328"/>
    </location>
</feature>
<name>A0A1X6X5Q7_9MICO</name>
<sequence length="921" mass="96550">MSSSLYRLGRSMARARWRVIGAWSLLVVLLAALAVGLGGALSAQFEIPGTQAQEGLDELATRFPQMSGTSGQLVFVTTDGTAIDAHAPQIQDAMAQAAEVDGVAAAPDPFADVSPGTRSDDGQAIIGSIQMEGQPGSFPEGSLDRLSDLADSASTSGLEVHLGGQILQEAAMPMGFSEVIGVVAALIVLAVTFRSLLPAAVPITTALVGIAVSMTALLALASGVDIPSVTPTLAIMLGLAVGIDYALFIVSRHRDQLARGMDVEESIGQAIATSGSAVIFAGLTVIIALVGLFITGIPFLTLMGLASAATVAIAVVIALTLLPAVLSLLGERVRPRRGRRTSRGADAPADAERTDRTALAARWVRLVTRVPLLTVLIVVLGLGALALPAKDLRLGLPDLGTERPDTQARQTYDLITERFGPGYNGPLLVTADIITSTDPLGVMDELESRIAELPGVREIQLATPNMGADLGVVVVIPEGGQTDESTAALVRTLREQAPGWERELGIADMKVTGQTAVTIDITDRLSGALVPFGVFVVGLSLLLLAIVFRSIWVPIKASLGYLLSLGAAFGAVAMVFEYGWGNAALNVHVIGPVISFMPIMVMGVLFGLAMDYEVFLVSRMREEYVHSGDARGAIERGFTASAPVVIAAALIMISVFASFVPEGTYMIQPIAVALAVGVLVDAFVVRMTLVPAVLALLGDRAWWLPAWLDRLLPTMDVEGEGLVRVLEHRRWTERHGRSSLRFQDVTAPLPSGSGEIGPLTGRTAPGTLLAVRGEPDAVATVLALVSGRRAPRHGIIAVHDRLVPDEIRGVQARTHLLASGADVASRLRAIPERAVPERTVVIERAADLDAAGPGALARLESMLRREATVVVGASGRDDAAALAHLQGLLEEPDRLLVLDLPDPATAPPAEHPHLAPEGAAR</sequence>
<feature type="transmembrane region" description="Helical" evidence="7">
    <location>
        <begin position="233"/>
        <end position="250"/>
    </location>
</feature>
<evidence type="ECO:0000256" key="7">
    <source>
        <dbReference type="SAM" id="Phobius"/>
    </source>
</evidence>